<feature type="region of interest" description="Disordered" evidence="1">
    <location>
        <begin position="1"/>
        <end position="38"/>
    </location>
</feature>
<keyword evidence="3" id="KW-1185">Reference proteome</keyword>
<protein>
    <submittedName>
        <fullName evidence="2">Uncharacterized protein</fullName>
    </submittedName>
</protein>
<comment type="caution">
    <text evidence="2">The sequence shown here is derived from an EMBL/GenBank/DDBJ whole genome shotgun (WGS) entry which is preliminary data.</text>
</comment>
<evidence type="ECO:0000256" key="1">
    <source>
        <dbReference type="SAM" id="MobiDB-lite"/>
    </source>
</evidence>
<organism evidence="2 3">
    <name type="scientific">Batillaria attramentaria</name>
    <dbReference type="NCBI Taxonomy" id="370345"/>
    <lineage>
        <taxon>Eukaryota</taxon>
        <taxon>Metazoa</taxon>
        <taxon>Spiralia</taxon>
        <taxon>Lophotrochozoa</taxon>
        <taxon>Mollusca</taxon>
        <taxon>Gastropoda</taxon>
        <taxon>Caenogastropoda</taxon>
        <taxon>Sorbeoconcha</taxon>
        <taxon>Cerithioidea</taxon>
        <taxon>Batillariidae</taxon>
        <taxon>Batillaria</taxon>
    </lineage>
</organism>
<accession>A0ABD0K178</accession>
<evidence type="ECO:0000313" key="2">
    <source>
        <dbReference type="EMBL" id="KAK7480924.1"/>
    </source>
</evidence>
<reference evidence="2 3" key="1">
    <citation type="journal article" date="2023" name="Sci. Data">
        <title>Genome assembly of the Korean intertidal mud-creeper Batillaria attramentaria.</title>
        <authorList>
            <person name="Patra A.K."/>
            <person name="Ho P.T."/>
            <person name="Jun S."/>
            <person name="Lee S.J."/>
            <person name="Kim Y."/>
            <person name="Won Y.J."/>
        </authorList>
    </citation>
    <scope>NUCLEOTIDE SEQUENCE [LARGE SCALE GENOMIC DNA]</scope>
    <source>
        <strain evidence="2">Wonlab-2016</strain>
    </source>
</reference>
<name>A0ABD0K178_9CAEN</name>
<dbReference type="Proteomes" id="UP001519460">
    <property type="component" value="Unassembled WGS sequence"/>
</dbReference>
<feature type="compositionally biased region" description="Low complexity" evidence="1">
    <location>
        <begin position="8"/>
        <end position="20"/>
    </location>
</feature>
<proteinExistence type="predicted"/>
<dbReference type="EMBL" id="JACVVK020000271">
    <property type="protein sequence ID" value="KAK7480924.1"/>
    <property type="molecule type" value="Genomic_DNA"/>
</dbReference>
<gene>
    <name evidence="2" type="ORF">BaRGS_00027835</name>
</gene>
<evidence type="ECO:0000313" key="3">
    <source>
        <dbReference type="Proteomes" id="UP001519460"/>
    </source>
</evidence>
<sequence>MDRGEVLGASVGSTSASVGTQPTEKEAEEVSHPQPLGEGEVRRVPLFLEVAVETDLPAKGNAVRPVDIVGPFETLARGDSLKSFGCRDLEMLTYR</sequence>
<dbReference type="AlphaFoldDB" id="A0ABD0K178"/>